<dbReference type="Gene3D" id="3.40.50.300">
    <property type="entry name" value="P-loop containing nucleotide triphosphate hydrolases"/>
    <property type="match status" value="1"/>
</dbReference>
<dbReference type="CDD" id="cd18551">
    <property type="entry name" value="ABC_6TM_LmrA_like"/>
    <property type="match status" value="1"/>
</dbReference>
<dbReference type="PROSITE" id="PS00211">
    <property type="entry name" value="ABC_TRANSPORTER_1"/>
    <property type="match status" value="1"/>
</dbReference>
<dbReference type="PROSITE" id="PS50893">
    <property type="entry name" value="ABC_TRANSPORTER_2"/>
    <property type="match status" value="1"/>
</dbReference>
<feature type="domain" description="ABC transporter" evidence="8">
    <location>
        <begin position="356"/>
        <end position="589"/>
    </location>
</feature>
<dbReference type="InterPro" id="IPR039421">
    <property type="entry name" value="Type_1_exporter"/>
</dbReference>
<evidence type="ECO:0000256" key="2">
    <source>
        <dbReference type="ARBA" id="ARBA00022692"/>
    </source>
</evidence>
<dbReference type="Pfam" id="PF00664">
    <property type="entry name" value="ABC_membrane"/>
    <property type="match status" value="1"/>
</dbReference>
<feature type="domain" description="ABC transmembrane type-1" evidence="9">
    <location>
        <begin position="34"/>
        <end position="313"/>
    </location>
</feature>
<dbReference type="EMBL" id="BAAATD010000001">
    <property type="protein sequence ID" value="GAA2582275.1"/>
    <property type="molecule type" value="Genomic_DNA"/>
</dbReference>
<evidence type="ECO:0000313" key="10">
    <source>
        <dbReference type="EMBL" id="GAA2582275.1"/>
    </source>
</evidence>
<feature type="transmembrane region" description="Helical" evidence="7">
    <location>
        <begin position="254"/>
        <end position="275"/>
    </location>
</feature>
<dbReference type="InterPro" id="IPR011527">
    <property type="entry name" value="ABC1_TM_dom"/>
</dbReference>
<dbReference type="InterPro" id="IPR003439">
    <property type="entry name" value="ABC_transporter-like_ATP-bd"/>
</dbReference>
<evidence type="ECO:0000259" key="9">
    <source>
        <dbReference type="PROSITE" id="PS50929"/>
    </source>
</evidence>
<sequence length="612" mass="65627">MCSINAMSVPVESGRFPRLRILWSFARPYRGKLVLGLVLALVGSALGLATPMVTKWILDSLDADRSLGGPIAALLVLMIFGAGFAYWQWMLLGALGERVVLDARESLVRRFLRATVPAVTARPVGEMVTRVTSDTVLLREAASASVIGLINGAVMLAGTLILMGVLDLVLLGTTVAALAVVVVLFALLMPSIAKAQERAQEHIGRLGGVLEGTLRAIRTVKVSRAEDRQSERIMTDARASAVHGVRAVQREATAWTIAWTGLQLAIILILGVGAWRVGQGGLEVSGLIAFLLYAFGLIDPITELSQNLTTLQSGMAAAQRIREVDALESELETPESHPRADVSAREALVHDGGPLLEMRGVTAAYGPGLEPVVRRLDLAIPRRGHTAIVGPSGAGKTTLFSLILRFLEPQEGELLLDGLPYAHHGHERLRERLAYVEQDTPIVPGTIRDNLLFSHPDATEDELRAVLRDVRLADRIDSLEAGLDTPLSSTSVSGGERQRIALARALLRTPDVLLLDEATAQLDGLTEAAIHDCIRTRAAEGAVVTIAHRLSTVVDADTILVMEAGRIRAQGRHAELLAADGLYRELVAALSVPGSPPVRLDRSDDDRSAVGR</sequence>
<accession>A0ABN3PHS9</accession>
<feature type="transmembrane region" description="Helical" evidence="7">
    <location>
        <begin position="71"/>
        <end position="89"/>
    </location>
</feature>
<comment type="subcellular location">
    <subcellularLocation>
        <location evidence="1">Cell membrane</location>
        <topology evidence="1">Multi-pass membrane protein</topology>
    </subcellularLocation>
</comment>
<dbReference type="PANTHER" id="PTHR43394">
    <property type="entry name" value="ATP-DEPENDENT PERMEASE MDL1, MITOCHONDRIAL"/>
    <property type="match status" value="1"/>
</dbReference>
<dbReference type="Proteomes" id="UP001501509">
    <property type="component" value="Unassembled WGS sequence"/>
</dbReference>
<comment type="caution">
    <text evidence="10">The sequence shown here is derived from an EMBL/GenBank/DDBJ whole genome shotgun (WGS) entry which is preliminary data.</text>
</comment>
<dbReference type="PANTHER" id="PTHR43394:SF1">
    <property type="entry name" value="ATP-BINDING CASSETTE SUB-FAMILY B MEMBER 10, MITOCHONDRIAL"/>
    <property type="match status" value="1"/>
</dbReference>
<evidence type="ECO:0000313" key="11">
    <source>
        <dbReference type="Proteomes" id="UP001501509"/>
    </source>
</evidence>
<dbReference type="InterPro" id="IPR017871">
    <property type="entry name" value="ABC_transporter-like_CS"/>
</dbReference>
<dbReference type="Pfam" id="PF00005">
    <property type="entry name" value="ABC_tran"/>
    <property type="match status" value="1"/>
</dbReference>
<dbReference type="SMART" id="SM00382">
    <property type="entry name" value="AAA"/>
    <property type="match status" value="1"/>
</dbReference>
<evidence type="ECO:0000256" key="4">
    <source>
        <dbReference type="ARBA" id="ARBA00022840"/>
    </source>
</evidence>
<feature type="transmembrane region" description="Helical" evidence="7">
    <location>
        <begin position="141"/>
        <end position="162"/>
    </location>
</feature>
<organism evidence="10 11">
    <name type="scientific">Actinomadura fulvescens</name>
    <dbReference type="NCBI Taxonomy" id="46160"/>
    <lineage>
        <taxon>Bacteria</taxon>
        <taxon>Bacillati</taxon>
        <taxon>Actinomycetota</taxon>
        <taxon>Actinomycetes</taxon>
        <taxon>Streptosporangiales</taxon>
        <taxon>Thermomonosporaceae</taxon>
        <taxon>Actinomadura</taxon>
    </lineage>
</organism>
<dbReference type="Gene3D" id="1.20.1560.10">
    <property type="entry name" value="ABC transporter type 1, transmembrane domain"/>
    <property type="match status" value="1"/>
</dbReference>
<dbReference type="InterPro" id="IPR027417">
    <property type="entry name" value="P-loop_NTPase"/>
</dbReference>
<proteinExistence type="predicted"/>
<evidence type="ECO:0000256" key="7">
    <source>
        <dbReference type="SAM" id="Phobius"/>
    </source>
</evidence>
<dbReference type="InterPro" id="IPR003593">
    <property type="entry name" value="AAA+_ATPase"/>
</dbReference>
<dbReference type="SUPFAM" id="SSF52540">
    <property type="entry name" value="P-loop containing nucleoside triphosphate hydrolases"/>
    <property type="match status" value="1"/>
</dbReference>
<dbReference type="GO" id="GO:0005524">
    <property type="term" value="F:ATP binding"/>
    <property type="evidence" value="ECO:0007669"/>
    <property type="project" value="UniProtKB-KW"/>
</dbReference>
<gene>
    <name evidence="10" type="ORF">GCM10010411_13730</name>
</gene>
<keyword evidence="11" id="KW-1185">Reference proteome</keyword>
<keyword evidence="5 7" id="KW-1133">Transmembrane helix</keyword>
<evidence type="ECO:0000256" key="3">
    <source>
        <dbReference type="ARBA" id="ARBA00022741"/>
    </source>
</evidence>
<keyword evidence="2 7" id="KW-0812">Transmembrane</keyword>
<dbReference type="PROSITE" id="PS50929">
    <property type="entry name" value="ABC_TM1F"/>
    <property type="match status" value="1"/>
</dbReference>
<evidence type="ECO:0000259" key="8">
    <source>
        <dbReference type="PROSITE" id="PS50893"/>
    </source>
</evidence>
<keyword evidence="4 10" id="KW-0067">ATP-binding</keyword>
<dbReference type="SUPFAM" id="SSF90123">
    <property type="entry name" value="ABC transporter transmembrane region"/>
    <property type="match status" value="1"/>
</dbReference>
<evidence type="ECO:0000256" key="6">
    <source>
        <dbReference type="ARBA" id="ARBA00023136"/>
    </source>
</evidence>
<keyword evidence="6 7" id="KW-0472">Membrane</keyword>
<evidence type="ECO:0000256" key="1">
    <source>
        <dbReference type="ARBA" id="ARBA00004651"/>
    </source>
</evidence>
<keyword evidence="3" id="KW-0547">Nucleotide-binding</keyword>
<evidence type="ECO:0000256" key="5">
    <source>
        <dbReference type="ARBA" id="ARBA00022989"/>
    </source>
</evidence>
<name>A0ABN3PHS9_9ACTN</name>
<feature type="transmembrane region" description="Helical" evidence="7">
    <location>
        <begin position="168"/>
        <end position="188"/>
    </location>
</feature>
<reference evidence="10 11" key="1">
    <citation type="journal article" date="2019" name="Int. J. Syst. Evol. Microbiol.">
        <title>The Global Catalogue of Microorganisms (GCM) 10K type strain sequencing project: providing services to taxonomists for standard genome sequencing and annotation.</title>
        <authorList>
            <consortium name="The Broad Institute Genomics Platform"/>
            <consortium name="The Broad Institute Genome Sequencing Center for Infectious Disease"/>
            <person name="Wu L."/>
            <person name="Ma J."/>
        </authorList>
    </citation>
    <scope>NUCLEOTIDE SEQUENCE [LARGE SCALE GENOMIC DNA]</scope>
    <source>
        <strain evidence="10 11">JCM 6833</strain>
    </source>
</reference>
<dbReference type="InterPro" id="IPR036640">
    <property type="entry name" value="ABC1_TM_sf"/>
</dbReference>
<protein>
    <submittedName>
        <fullName evidence="10">ABC transporter ATP-binding protein</fullName>
    </submittedName>
</protein>